<keyword evidence="5" id="KW-0539">Nucleus</keyword>
<evidence type="ECO:0008006" key="9">
    <source>
        <dbReference type="Google" id="ProtNLM"/>
    </source>
</evidence>
<keyword evidence="2" id="KW-0805">Transcription regulation</keyword>
<dbReference type="OrthoDB" id="5778525at2759"/>
<gene>
    <name evidence="7" type="ORF">EWM64_g10910</name>
</gene>
<feature type="compositionally biased region" description="Polar residues" evidence="6">
    <location>
        <begin position="98"/>
        <end position="115"/>
    </location>
</feature>
<evidence type="ECO:0000256" key="4">
    <source>
        <dbReference type="ARBA" id="ARBA00023163"/>
    </source>
</evidence>
<dbReference type="PANTHER" id="PTHR15741:SF27">
    <property type="entry name" value="TRANSCRIPTION FACTOR AP-4"/>
    <property type="match status" value="1"/>
</dbReference>
<evidence type="ECO:0000256" key="5">
    <source>
        <dbReference type="ARBA" id="ARBA00023242"/>
    </source>
</evidence>
<dbReference type="InterPro" id="IPR052207">
    <property type="entry name" value="Max-like/E-box_TFs"/>
</dbReference>
<feature type="compositionally biased region" description="Pro residues" evidence="6">
    <location>
        <begin position="132"/>
        <end position="143"/>
    </location>
</feature>
<feature type="compositionally biased region" description="Polar residues" evidence="6">
    <location>
        <begin position="69"/>
        <end position="83"/>
    </location>
</feature>
<evidence type="ECO:0000256" key="2">
    <source>
        <dbReference type="ARBA" id="ARBA00023015"/>
    </source>
</evidence>
<dbReference type="GO" id="GO:0000978">
    <property type="term" value="F:RNA polymerase II cis-regulatory region sequence-specific DNA binding"/>
    <property type="evidence" value="ECO:0007669"/>
    <property type="project" value="TreeGrafter"/>
</dbReference>
<feature type="non-terminal residue" evidence="7">
    <location>
        <position position="237"/>
    </location>
</feature>
<dbReference type="STRING" id="135208.A0A4Y9ZGZ7"/>
<dbReference type="Proteomes" id="UP000298061">
    <property type="component" value="Unassembled WGS sequence"/>
</dbReference>
<feature type="compositionally biased region" description="Low complexity" evidence="6">
    <location>
        <begin position="166"/>
        <end position="202"/>
    </location>
</feature>
<keyword evidence="8" id="KW-1185">Reference proteome</keyword>
<organism evidence="7 8">
    <name type="scientific">Hericium alpestre</name>
    <dbReference type="NCBI Taxonomy" id="135208"/>
    <lineage>
        <taxon>Eukaryota</taxon>
        <taxon>Fungi</taxon>
        <taxon>Dikarya</taxon>
        <taxon>Basidiomycota</taxon>
        <taxon>Agaricomycotina</taxon>
        <taxon>Agaricomycetes</taxon>
        <taxon>Russulales</taxon>
        <taxon>Hericiaceae</taxon>
        <taxon>Hericium</taxon>
    </lineage>
</organism>
<evidence type="ECO:0000256" key="3">
    <source>
        <dbReference type="ARBA" id="ARBA00023125"/>
    </source>
</evidence>
<keyword evidence="3" id="KW-0238">DNA-binding</keyword>
<proteinExistence type="predicted"/>
<dbReference type="SUPFAM" id="SSF47459">
    <property type="entry name" value="HLH, helix-loop-helix DNA-binding domain"/>
    <property type="match status" value="1"/>
</dbReference>
<comment type="subcellular location">
    <subcellularLocation>
        <location evidence="1">Nucleus</location>
    </subcellularLocation>
</comment>
<evidence type="ECO:0000313" key="8">
    <source>
        <dbReference type="Proteomes" id="UP000298061"/>
    </source>
</evidence>
<protein>
    <recommendedName>
        <fullName evidence="9">BHLH domain-containing protein</fullName>
    </recommendedName>
</protein>
<sequence>MDLLSPNESHAFQSFLSSIDVDHSVVDQVVASDWAFLADDIPIPRASPGREALEKATKDLMALQPPPSLGSSAWSFSQPNSPYKQPRIPRSPAVANPLLQQHQHASPSSLMSPTLTRPHFTRDPSSSSSTIPPTPTPVEPSPSLPAKRSYSQESDIPKPPSKRSRTSPTSRTPHKSAASGSASGSGSASSSTKPTLLTTSQKKANHIQSEQKRRANIRRGYEALCDTVPALREAIAR</sequence>
<dbReference type="PANTHER" id="PTHR15741">
    <property type="entry name" value="BASIC HELIX-LOOP-HELIX ZIP TRANSCRIPTION FACTOR"/>
    <property type="match status" value="1"/>
</dbReference>
<accession>A0A4Y9ZGZ7</accession>
<dbReference type="EMBL" id="SFCI01003300">
    <property type="protein sequence ID" value="TFY73101.1"/>
    <property type="molecule type" value="Genomic_DNA"/>
</dbReference>
<comment type="caution">
    <text evidence="7">The sequence shown here is derived from an EMBL/GenBank/DDBJ whole genome shotgun (WGS) entry which is preliminary data.</text>
</comment>
<reference evidence="7 8" key="1">
    <citation type="submission" date="2019-02" db="EMBL/GenBank/DDBJ databases">
        <title>Genome sequencing of the rare red list fungi Hericium alpestre (H. flagellum).</title>
        <authorList>
            <person name="Buettner E."/>
            <person name="Kellner H."/>
        </authorList>
    </citation>
    <scope>NUCLEOTIDE SEQUENCE [LARGE SCALE GENOMIC DNA]</scope>
    <source>
        <strain evidence="7 8">DSM 108284</strain>
    </source>
</reference>
<evidence type="ECO:0000256" key="6">
    <source>
        <dbReference type="SAM" id="MobiDB-lite"/>
    </source>
</evidence>
<evidence type="ECO:0000256" key="1">
    <source>
        <dbReference type="ARBA" id="ARBA00004123"/>
    </source>
</evidence>
<dbReference type="GO" id="GO:0046983">
    <property type="term" value="F:protein dimerization activity"/>
    <property type="evidence" value="ECO:0007669"/>
    <property type="project" value="InterPro"/>
</dbReference>
<dbReference type="AlphaFoldDB" id="A0A4Y9ZGZ7"/>
<keyword evidence="4" id="KW-0804">Transcription</keyword>
<name>A0A4Y9ZGZ7_9AGAM</name>
<feature type="region of interest" description="Disordered" evidence="6">
    <location>
        <begin position="62"/>
        <end position="219"/>
    </location>
</feature>
<evidence type="ECO:0000313" key="7">
    <source>
        <dbReference type="EMBL" id="TFY73101.1"/>
    </source>
</evidence>
<dbReference type="GO" id="GO:0005634">
    <property type="term" value="C:nucleus"/>
    <property type="evidence" value="ECO:0007669"/>
    <property type="project" value="UniProtKB-SubCell"/>
</dbReference>
<dbReference type="GO" id="GO:0000981">
    <property type="term" value="F:DNA-binding transcription factor activity, RNA polymerase II-specific"/>
    <property type="evidence" value="ECO:0007669"/>
    <property type="project" value="TreeGrafter"/>
</dbReference>
<dbReference type="Gene3D" id="4.10.280.10">
    <property type="entry name" value="Helix-loop-helix DNA-binding domain"/>
    <property type="match status" value="1"/>
</dbReference>
<dbReference type="InterPro" id="IPR036638">
    <property type="entry name" value="HLH_DNA-bd_sf"/>
</dbReference>